<sequence length="137" mass="15745">MTSWLFTILRRVSELQGVWVCFGSELSPPEARYRRRGEHPEPLAVEIGRARPVSAPPRSIPAIRAFLCARTPLSLLALFVNGRLRPEGRKRRGRFYYRSLPPSRFSRAAILCCPSLRRTTPTIYIEVLPPRPPMTRF</sequence>
<organism evidence="1 2">
    <name type="scientific">Eumeta variegata</name>
    <name type="common">Bagworm moth</name>
    <name type="synonym">Eumeta japonica</name>
    <dbReference type="NCBI Taxonomy" id="151549"/>
    <lineage>
        <taxon>Eukaryota</taxon>
        <taxon>Metazoa</taxon>
        <taxon>Ecdysozoa</taxon>
        <taxon>Arthropoda</taxon>
        <taxon>Hexapoda</taxon>
        <taxon>Insecta</taxon>
        <taxon>Pterygota</taxon>
        <taxon>Neoptera</taxon>
        <taxon>Endopterygota</taxon>
        <taxon>Lepidoptera</taxon>
        <taxon>Glossata</taxon>
        <taxon>Ditrysia</taxon>
        <taxon>Tineoidea</taxon>
        <taxon>Psychidae</taxon>
        <taxon>Oiketicinae</taxon>
        <taxon>Eumeta</taxon>
    </lineage>
</organism>
<keyword evidence="2" id="KW-1185">Reference proteome</keyword>
<name>A0A4C1XWA9_EUMVA</name>
<protein>
    <submittedName>
        <fullName evidence="1">Uncharacterized protein</fullName>
    </submittedName>
</protein>
<proteinExistence type="predicted"/>
<evidence type="ECO:0000313" key="2">
    <source>
        <dbReference type="Proteomes" id="UP000299102"/>
    </source>
</evidence>
<dbReference type="EMBL" id="BGZK01000992">
    <property type="protein sequence ID" value="GBP67806.1"/>
    <property type="molecule type" value="Genomic_DNA"/>
</dbReference>
<accession>A0A4C1XWA9</accession>
<dbReference type="AlphaFoldDB" id="A0A4C1XWA9"/>
<evidence type="ECO:0000313" key="1">
    <source>
        <dbReference type="EMBL" id="GBP67806.1"/>
    </source>
</evidence>
<reference evidence="1 2" key="1">
    <citation type="journal article" date="2019" name="Commun. Biol.">
        <title>The bagworm genome reveals a unique fibroin gene that provides high tensile strength.</title>
        <authorList>
            <person name="Kono N."/>
            <person name="Nakamura H."/>
            <person name="Ohtoshi R."/>
            <person name="Tomita M."/>
            <person name="Numata K."/>
            <person name="Arakawa K."/>
        </authorList>
    </citation>
    <scope>NUCLEOTIDE SEQUENCE [LARGE SCALE GENOMIC DNA]</scope>
</reference>
<dbReference type="Proteomes" id="UP000299102">
    <property type="component" value="Unassembled WGS sequence"/>
</dbReference>
<comment type="caution">
    <text evidence="1">The sequence shown here is derived from an EMBL/GenBank/DDBJ whole genome shotgun (WGS) entry which is preliminary data.</text>
</comment>
<gene>
    <name evidence="1" type="ORF">EVAR_53802_1</name>
</gene>